<protein>
    <submittedName>
        <fullName evidence="1">Uncharacterized protein</fullName>
    </submittedName>
</protein>
<dbReference type="EMBL" id="GBXM01070679">
    <property type="protein sequence ID" value="JAH37898.1"/>
    <property type="molecule type" value="Transcribed_RNA"/>
</dbReference>
<organism evidence="1">
    <name type="scientific">Anguilla anguilla</name>
    <name type="common">European freshwater eel</name>
    <name type="synonym">Muraena anguilla</name>
    <dbReference type="NCBI Taxonomy" id="7936"/>
    <lineage>
        <taxon>Eukaryota</taxon>
        <taxon>Metazoa</taxon>
        <taxon>Chordata</taxon>
        <taxon>Craniata</taxon>
        <taxon>Vertebrata</taxon>
        <taxon>Euteleostomi</taxon>
        <taxon>Actinopterygii</taxon>
        <taxon>Neopterygii</taxon>
        <taxon>Teleostei</taxon>
        <taxon>Anguilliformes</taxon>
        <taxon>Anguillidae</taxon>
        <taxon>Anguilla</taxon>
    </lineage>
</organism>
<sequence length="33" mass="3795">MTSSFPHIHYHSEIKYKTNTTALDIFAAECQLP</sequence>
<evidence type="ECO:0000313" key="1">
    <source>
        <dbReference type="EMBL" id="JAH37898.1"/>
    </source>
</evidence>
<dbReference type="AlphaFoldDB" id="A0A0E9SBL6"/>
<accession>A0A0E9SBL6</accession>
<name>A0A0E9SBL6_ANGAN</name>
<reference evidence="1" key="2">
    <citation type="journal article" date="2015" name="Fish Shellfish Immunol.">
        <title>Early steps in the European eel (Anguilla anguilla)-Vibrio vulnificus interaction in the gills: Role of the RtxA13 toxin.</title>
        <authorList>
            <person name="Callol A."/>
            <person name="Pajuelo D."/>
            <person name="Ebbesson L."/>
            <person name="Teles M."/>
            <person name="MacKenzie S."/>
            <person name="Amaro C."/>
        </authorList>
    </citation>
    <scope>NUCLEOTIDE SEQUENCE</scope>
</reference>
<proteinExistence type="predicted"/>
<reference evidence="1" key="1">
    <citation type="submission" date="2014-11" db="EMBL/GenBank/DDBJ databases">
        <authorList>
            <person name="Amaro Gonzalez C."/>
        </authorList>
    </citation>
    <scope>NUCLEOTIDE SEQUENCE</scope>
</reference>